<evidence type="ECO:0000256" key="1">
    <source>
        <dbReference type="ARBA" id="ARBA00004141"/>
    </source>
</evidence>
<feature type="transmembrane region" description="Helical" evidence="12">
    <location>
        <begin position="63"/>
        <end position="83"/>
    </location>
</feature>
<feature type="transmembrane region" description="Helical" evidence="12">
    <location>
        <begin position="116"/>
        <end position="141"/>
    </location>
</feature>
<feature type="transmembrane region" description="Helical" evidence="12">
    <location>
        <begin position="168"/>
        <end position="187"/>
    </location>
</feature>
<dbReference type="InterPro" id="IPR003780">
    <property type="entry name" value="COX15/CtaA_fam"/>
</dbReference>
<accession>A0ABW5R7W9</accession>
<evidence type="ECO:0000256" key="11">
    <source>
        <dbReference type="ARBA" id="ARBA00023444"/>
    </source>
</evidence>
<keyword evidence="10" id="KW-1015">Disulfide bond</keyword>
<proteinExistence type="predicted"/>
<name>A0ABW5R7W9_9BACL</name>
<keyword evidence="9 12" id="KW-0472">Membrane</keyword>
<dbReference type="Proteomes" id="UP001597497">
    <property type="component" value="Unassembled WGS sequence"/>
</dbReference>
<feature type="transmembrane region" description="Helical" evidence="12">
    <location>
        <begin position="90"/>
        <end position="110"/>
    </location>
</feature>
<evidence type="ECO:0000256" key="4">
    <source>
        <dbReference type="ARBA" id="ARBA00022723"/>
    </source>
</evidence>
<protein>
    <submittedName>
        <fullName evidence="13">Heme A synthase</fullName>
    </submittedName>
</protein>
<keyword evidence="5 12" id="KW-1133">Transmembrane helix</keyword>
<feature type="transmembrane region" description="Helical" evidence="12">
    <location>
        <begin position="253"/>
        <end position="274"/>
    </location>
</feature>
<evidence type="ECO:0000256" key="3">
    <source>
        <dbReference type="ARBA" id="ARBA00022692"/>
    </source>
</evidence>
<dbReference type="PANTHER" id="PTHR35457">
    <property type="entry name" value="HEME A SYNTHASE"/>
    <property type="match status" value="1"/>
</dbReference>
<sequence>MLHPWIKRLAIITCIGMFLVVLAGAVVTQTESGEGCGTDWPLCHGEFIPAYTIESMIEYSHRLVTGIVGLMVLATFIAVMVKVRRKDAKLYAASTLFFTLLQAIMGALAVKYETSSLVMALHFGFSLLAFASTLLLVLVMYRTHLPIHPSGWGEKWVAGQTVSGRFRLLIWSTLIYTYIVVYLGAYVRHTDSGAGCGRDWPLCNGQVIPDFEDGAGIAFVHRLGALLLFVLVAWLAHVSFWHYRHISLFRKSAIALIVLITTQVLSGALVVYSLNDENLYLFAGLFHTVIICVLFSILCYISIMAWFMRRNRDAA</sequence>
<keyword evidence="2" id="KW-1003">Cell membrane</keyword>
<evidence type="ECO:0000256" key="6">
    <source>
        <dbReference type="ARBA" id="ARBA00023002"/>
    </source>
</evidence>
<feature type="transmembrane region" description="Helical" evidence="12">
    <location>
        <begin position="219"/>
        <end position="241"/>
    </location>
</feature>
<evidence type="ECO:0000256" key="8">
    <source>
        <dbReference type="ARBA" id="ARBA00023133"/>
    </source>
</evidence>
<organism evidence="13 14">
    <name type="scientific">Marinicrinis sediminis</name>
    <dbReference type="NCBI Taxonomy" id="1652465"/>
    <lineage>
        <taxon>Bacteria</taxon>
        <taxon>Bacillati</taxon>
        <taxon>Bacillota</taxon>
        <taxon>Bacilli</taxon>
        <taxon>Bacillales</taxon>
        <taxon>Paenibacillaceae</taxon>
    </lineage>
</organism>
<evidence type="ECO:0000313" key="14">
    <source>
        <dbReference type="Proteomes" id="UP001597497"/>
    </source>
</evidence>
<evidence type="ECO:0000313" key="13">
    <source>
        <dbReference type="EMBL" id="MFD2670680.1"/>
    </source>
</evidence>
<keyword evidence="8" id="KW-0350">Heme biosynthesis</keyword>
<comment type="subcellular location">
    <subcellularLocation>
        <location evidence="1">Membrane</location>
        <topology evidence="1">Multi-pass membrane protein</topology>
    </subcellularLocation>
</comment>
<keyword evidence="6" id="KW-0560">Oxidoreductase</keyword>
<comment type="pathway">
    <text evidence="11">Porphyrin-containing compound metabolism.</text>
</comment>
<keyword evidence="3 12" id="KW-0812">Transmembrane</keyword>
<evidence type="ECO:0000256" key="5">
    <source>
        <dbReference type="ARBA" id="ARBA00022989"/>
    </source>
</evidence>
<reference evidence="14" key="1">
    <citation type="journal article" date="2019" name="Int. J. Syst. Evol. Microbiol.">
        <title>The Global Catalogue of Microorganisms (GCM) 10K type strain sequencing project: providing services to taxonomists for standard genome sequencing and annotation.</title>
        <authorList>
            <consortium name="The Broad Institute Genomics Platform"/>
            <consortium name="The Broad Institute Genome Sequencing Center for Infectious Disease"/>
            <person name="Wu L."/>
            <person name="Ma J."/>
        </authorList>
    </citation>
    <scope>NUCLEOTIDE SEQUENCE [LARGE SCALE GENOMIC DNA]</scope>
    <source>
        <strain evidence="14">KCTC 33676</strain>
    </source>
</reference>
<dbReference type="Pfam" id="PF02628">
    <property type="entry name" value="COX15-CtaA"/>
    <property type="match status" value="1"/>
</dbReference>
<dbReference type="InterPro" id="IPR050450">
    <property type="entry name" value="COX15/CtaA_HemeA_synthase"/>
</dbReference>
<dbReference type="EMBL" id="JBHUMM010000005">
    <property type="protein sequence ID" value="MFD2670680.1"/>
    <property type="molecule type" value="Genomic_DNA"/>
</dbReference>
<gene>
    <name evidence="13" type="ORF">ACFSUC_03535</name>
</gene>
<evidence type="ECO:0000256" key="2">
    <source>
        <dbReference type="ARBA" id="ARBA00022475"/>
    </source>
</evidence>
<evidence type="ECO:0000256" key="12">
    <source>
        <dbReference type="SAM" id="Phobius"/>
    </source>
</evidence>
<evidence type="ECO:0000256" key="9">
    <source>
        <dbReference type="ARBA" id="ARBA00023136"/>
    </source>
</evidence>
<dbReference type="PANTHER" id="PTHR35457:SF1">
    <property type="entry name" value="HEME A SYNTHASE"/>
    <property type="match status" value="1"/>
</dbReference>
<keyword evidence="7" id="KW-0408">Iron</keyword>
<feature type="transmembrane region" description="Helical" evidence="12">
    <location>
        <begin position="9"/>
        <end position="27"/>
    </location>
</feature>
<evidence type="ECO:0000256" key="7">
    <source>
        <dbReference type="ARBA" id="ARBA00023004"/>
    </source>
</evidence>
<keyword evidence="14" id="KW-1185">Reference proteome</keyword>
<keyword evidence="4" id="KW-0479">Metal-binding</keyword>
<dbReference type="RefSeq" id="WP_379928103.1">
    <property type="nucleotide sequence ID" value="NZ_JBHUMM010000005.1"/>
</dbReference>
<comment type="caution">
    <text evidence="13">The sequence shown here is derived from an EMBL/GenBank/DDBJ whole genome shotgun (WGS) entry which is preliminary data.</text>
</comment>
<evidence type="ECO:0000256" key="10">
    <source>
        <dbReference type="ARBA" id="ARBA00023157"/>
    </source>
</evidence>
<feature type="transmembrane region" description="Helical" evidence="12">
    <location>
        <begin position="280"/>
        <end position="307"/>
    </location>
</feature>